<dbReference type="HAMAP" id="MF_01270">
    <property type="entry name" value="AnhMurNAc_kinase"/>
    <property type="match status" value="1"/>
</dbReference>
<keyword evidence="3" id="KW-1185">Reference proteome</keyword>
<dbReference type="GO" id="GO:0097175">
    <property type="term" value="P:1,6-anhydro-N-acetyl-beta-muramic acid catabolic process"/>
    <property type="evidence" value="ECO:0007669"/>
    <property type="project" value="UniProtKB-UniRule"/>
</dbReference>
<dbReference type="PANTHER" id="PTHR30605">
    <property type="entry name" value="ANHYDRO-N-ACETYLMURAMIC ACID KINASE"/>
    <property type="match status" value="1"/>
</dbReference>
<dbReference type="GO" id="GO:0016301">
    <property type="term" value="F:kinase activity"/>
    <property type="evidence" value="ECO:0007669"/>
    <property type="project" value="UniProtKB-KW"/>
</dbReference>
<dbReference type="GO" id="GO:0016773">
    <property type="term" value="F:phosphotransferase activity, alcohol group as acceptor"/>
    <property type="evidence" value="ECO:0007669"/>
    <property type="project" value="UniProtKB-UniRule"/>
</dbReference>
<dbReference type="Gene3D" id="3.30.420.40">
    <property type="match status" value="2"/>
</dbReference>
<dbReference type="EMBL" id="LT960611">
    <property type="protein sequence ID" value="SON50524.1"/>
    <property type="molecule type" value="Genomic_DNA"/>
</dbReference>
<keyword evidence="1" id="KW-0547">Nucleotide-binding</keyword>
<dbReference type="InterPro" id="IPR043129">
    <property type="entry name" value="ATPase_NBD"/>
</dbReference>
<dbReference type="NCBIfam" id="NF007139">
    <property type="entry name" value="PRK09585.1-3"/>
    <property type="match status" value="1"/>
</dbReference>
<dbReference type="NCBIfam" id="NF007148">
    <property type="entry name" value="PRK09585.3-2"/>
    <property type="match status" value="1"/>
</dbReference>
<keyword evidence="1" id="KW-0119">Carbohydrate metabolism</keyword>
<dbReference type="InterPro" id="IPR005338">
    <property type="entry name" value="Anhydro_N_Ac-Mur_kinase"/>
</dbReference>
<comment type="catalytic activity">
    <reaction evidence="1">
        <text>1,6-anhydro-N-acetyl-beta-muramate + ATP + H2O = N-acetyl-D-muramate 6-phosphate + ADP + H(+)</text>
        <dbReference type="Rhea" id="RHEA:24952"/>
        <dbReference type="ChEBI" id="CHEBI:15377"/>
        <dbReference type="ChEBI" id="CHEBI:15378"/>
        <dbReference type="ChEBI" id="CHEBI:30616"/>
        <dbReference type="ChEBI" id="CHEBI:58690"/>
        <dbReference type="ChEBI" id="CHEBI:58722"/>
        <dbReference type="ChEBI" id="CHEBI:456216"/>
        <dbReference type="EC" id="2.7.1.170"/>
    </reaction>
</comment>
<proteinExistence type="inferred from homology"/>
<dbReference type="UniPathway" id="UPA00343"/>
<keyword evidence="1 2" id="KW-0418">Kinase</keyword>
<keyword evidence="1" id="KW-0067">ATP-binding</keyword>
<feature type="binding site" evidence="1">
    <location>
        <begin position="13"/>
        <end position="20"/>
    </location>
    <ligand>
        <name>ATP</name>
        <dbReference type="ChEBI" id="CHEBI:30616"/>
    </ligand>
</feature>
<dbReference type="RefSeq" id="WP_102522994.1">
    <property type="nucleotide sequence ID" value="NZ_LT960611.1"/>
</dbReference>
<dbReference type="SUPFAM" id="SSF53067">
    <property type="entry name" value="Actin-like ATPase domain"/>
    <property type="match status" value="1"/>
</dbReference>
<protein>
    <recommendedName>
        <fullName evidence="1">Anhydro-N-acetylmuramic acid kinase</fullName>
        <ecNumber evidence="1">2.7.1.170</ecNumber>
    </recommendedName>
    <alternativeName>
        <fullName evidence="1">AnhMurNAc kinase</fullName>
    </alternativeName>
</protein>
<accession>A0A2N8ZF35</accession>
<gene>
    <name evidence="1 2" type="primary">anmK</name>
    <name evidence="2" type="ORF">VTAP4600_A2551</name>
</gene>
<dbReference type="GO" id="GO:0005524">
    <property type="term" value="F:ATP binding"/>
    <property type="evidence" value="ECO:0007669"/>
    <property type="project" value="UniProtKB-UniRule"/>
</dbReference>
<dbReference type="EC" id="2.7.1.170" evidence="1"/>
<dbReference type="GO" id="GO:0009254">
    <property type="term" value="P:peptidoglycan turnover"/>
    <property type="evidence" value="ECO:0007669"/>
    <property type="project" value="UniProtKB-UniRule"/>
</dbReference>
<comment type="function">
    <text evidence="1">Catalyzes the specific phosphorylation of 1,6-anhydro-N-acetylmuramic acid (anhMurNAc) with the simultaneous cleavage of the 1,6-anhydro ring, generating MurNAc-6-P. Is required for the utilization of anhMurNAc either imported from the medium or derived from its own cell wall murein, and thus plays a role in cell wall recycling.</text>
</comment>
<dbReference type="KEGG" id="vta:A2551"/>
<name>A0A2N8ZF35_9VIBR</name>
<comment type="similarity">
    <text evidence="1">Belongs to the anhydro-N-acetylmuramic acid kinase family.</text>
</comment>
<comment type="pathway">
    <text evidence="1">Cell wall biogenesis; peptidoglycan recycling.</text>
</comment>
<evidence type="ECO:0000313" key="3">
    <source>
        <dbReference type="Proteomes" id="UP000235828"/>
    </source>
</evidence>
<dbReference type="GO" id="GO:0006040">
    <property type="term" value="P:amino sugar metabolic process"/>
    <property type="evidence" value="ECO:0007669"/>
    <property type="project" value="InterPro"/>
</dbReference>
<dbReference type="Proteomes" id="UP000235828">
    <property type="component" value="Chromosome A"/>
</dbReference>
<reference evidence="2 3" key="1">
    <citation type="submission" date="2017-10" db="EMBL/GenBank/DDBJ databases">
        <authorList>
            <person name="Banno H."/>
            <person name="Chua N.-H."/>
        </authorList>
    </citation>
    <scope>NUCLEOTIDE SEQUENCE [LARGE SCALE GENOMIC DNA]</scope>
    <source>
        <strain evidence="2">Vibrio tapetis CECT4600</strain>
    </source>
</reference>
<dbReference type="AlphaFoldDB" id="A0A2N8ZF35"/>
<dbReference type="CDD" id="cd24050">
    <property type="entry name" value="ASKHA_NBD_ANMK"/>
    <property type="match status" value="1"/>
</dbReference>
<sequence length="373" mass="40557">MKDAELYIGVMSGTSMDGVDCALVSIKNDQVILLDHHFTPMPSKLKKQLLSVCLNQSTNIETVGRLDHQLGHLFADAVISLLQKSNTKPSDVVAIGNHGQTLFHQPTGSTPFTMQLGDANIIAAKTEITTIADFRRKDLALGGQGAPLVPAFHRALFEAKDASVVVLNIGGISNISVLHPNKPVIGYDTGPGNMLMDAWIYAQQGKKYDHNAEFALSGQVNNALINQLLEESYLSLSAPKSTGRELFNLEWLHAQLARFSTQQELASCDVQATLTEFTAVSITNEVRKYACGVQPQLLVCGGGACNPLLMQRLQQLLPEWLVDITSNKGVDSDYMEAMAFAWLAYRRQHNLPSNVPEVTGASRLASLGVIYPA</sequence>
<dbReference type="UniPathway" id="UPA00544"/>
<comment type="pathway">
    <text evidence="1">Amino-sugar metabolism; 1,6-anhydro-N-acetylmuramate degradation.</text>
</comment>
<evidence type="ECO:0000256" key="1">
    <source>
        <dbReference type="HAMAP-Rule" id="MF_01270"/>
    </source>
</evidence>
<dbReference type="Pfam" id="PF03702">
    <property type="entry name" value="AnmK"/>
    <property type="match status" value="1"/>
</dbReference>
<dbReference type="OrthoDB" id="9763949at2"/>
<dbReference type="PANTHER" id="PTHR30605:SF0">
    <property type="entry name" value="ANHYDRO-N-ACETYLMURAMIC ACID KINASE"/>
    <property type="match status" value="1"/>
</dbReference>
<evidence type="ECO:0000313" key="2">
    <source>
        <dbReference type="EMBL" id="SON50524.1"/>
    </source>
</evidence>
<keyword evidence="1 2" id="KW-0808">Transferase</keyword>
<organism evidence="2 3">
    <name type="scientific">Vibrio tapetis subsp. tapetis</name>
    <dbReference type="NCBI Taxonomy" id="1671868"/>
    <lineage>
        <taxon>Bacteria</taxon>
        <taxon>Pseudomonadati</taxon>
        <taxon>Pseudomonadota</taxon>
        <taxon>Gammaproteobacteria</taxon>
        <taxon>Vibrionales</taxon>
        <taxon>Vibrionaceae</taxon>
        <taxon>Vibrio</taxon>
    </lineage>
</organism>